<dbReference type="EMBL" id="BRXR01000001">
    <property type="protein sequence ID" value="GLC32585.1"/>
    <property type="molecule type" value="Genomic_DNA"/>
</dbReference>
<accession>A0ABQ5NBK6</accession>
<sequence length="69" mass="8173">MKNVIVNNIRDNLIIVETSTEVSRFFVCEIALHKFLYEITMKNIRCKFIYRMNKNISNVNVICLESMLT</sequence>
<comment type="caution">
    <text evidence="1">The sequence shown here is derived from an EMBL/GenBank/DDBJ whole genome shotgun (WGS) entry which is preliminary data.</text>
</comment>
<dbReference type="Proteomes" id="UP001208567">
    <property type="component" value="Unassembled WGS sequence"/>
</dbReference>
<evidence type="ECO:0000313" key="2">
    <source>
        <dbReference type="Proteomes" id="UP001208567"/>
    </source>
</evidence>
<keyword evidence="2" id="KW-1185">Reference proteome</keyword>
<organism evidence="1 2">
    <name type="scientific">Clostridium omnivorum</name>
    <dbReference type="NCBI Taxonomy" id="1604902"/>
    <lineage>
        <taxon>Bacteria</taxon>
        <taxon>Bacillati</taxon>
        <taxon>Bacillota</taxon>
        <taxon>Clostridia</taxon>
        <taxon>Eubacteriales</taxon>
        <taxon>Clostridiaceae</taxon>
        <taxon>Clostridium</taxon>
    </lineage>
</organism>
<gene>
    <name evidence="1" type="ORF">bsdE14_39950</name>
</gene>
<protein>
    <submittedName>
        <fullName evidence="1">Uncharacterized protein</fullName>
    </submittedName>
</protein>
<proteinExistence type="predicted"/>
<evidence type="ECO:0000313" key="1">
    <source>
        <dbReference type="EMBL" id="GLC32585.1"/>
    </source>
</evidence>
<name>A0ABQ5NBK6_9CLOT</name>
<reference evidence="1 2" key="1">
    <citation type="journal article" date="2024" name="Int. J. Syst. Evol. Microbiol.">
        <title>Clostridium omnivorum sp. nov., isolated from anoxic soil under the treatment of reductive soil disinfestation.</title>
        <authorList>
            <person name="Ueki A."/>
            <person name="Tonouchi A."/>
            <person name="Kaku N."/>
            <person name="Honma S."/>
            <person name="Ueki K."/>
        </authorList>
    </citation>
    <scope>NUCLEOTIDE SEQUENCE [LARGE SCALE GENOMIC DNA]</scope>
    <source>
        <strain evidence="1 2">E14</strain>
    </source>
</reference>